<dbReference type="Gene3D" id="3.20.20.60">
    <property type="entry name" value="Phosphoenolpyruvate-binding domains"/>
    <property type="match status" value="1"/>
</dbReference>
<keyword evidence="4 6" id="KW-0460">Magnesium</keyword>
<evidence type="ECO:0000256" key="4">
    <source>
        <dbReference type="ARBA" id="ARBA00022842"/>
    </source>
</evidence>
<feature type="binding site" evidence="6">
    <location>
        <position position="120"/>
    </location>
    <ligand>
        <name>Mg(2+)</name>
        <dbReference type="ChEBI" id="CHEBI:18420"/>
    </ligand>
</feature>
<comment type="similarity">
    <text evidence="2">Belongs to the HpcH/HpaI aldolase family.</text>
</comment>
<evidence type="ECO:0000256" key="6">
    <source>
        <dbReference type="PIRSR" id="PIRSR015582-2"/>
    </source>
</evidence>
<evidence type="ECO:0000313" key="9">
    <source>
        <dbReference type="Proteomes" id="UP000298213"/>
    </source>
</evidence>
<dbReference type="PIRSF" id="PIRSF015582">
    <property type="entry name" value="Cit_lyase_B"/>
    <property type="match status" value="1"/>
</dbReference>
<comment type="caution">
    <text evidence="8">The sequence shown here is derived from an EMBL/GenBank/DDBJ whole genome shotgun (WGS) entry which is preliminary data.</text>
</comment>
<evidence type="ECO:0000256" key="5">
    <source>
        <dbReference type="PIRSR" id="PIRSR015582-1"/>
    </source>
</evidence>
<dbReference type="InterPro" id="IPR040442">
    <property type="entry name" value="Pyrv_kinase-like_dom_sf"/>
</dbReference>
<evidence type="ECO:0000256" key="1">
    <source>
        <dbReference type="ARBA" id="ARBA00001946"/>
    </source>
</evidence>
<feature type="domain" description="HpcH/HpaI aldolase/citrate lyase" evidence="7">
    <location>
        <begin position="9"/>
        <end position="212"/>
    </location>
</feature>
<dbReference type="PANTHER" id="PTHR32308">
    <property type="entry name" value="LYASE BETA SUBUNIT, PUTATIVE (AFU_ORTHOLOGUE AFUA_4G13030)-RELATED"/>
    <property type="match status" value="1"/>
</dbReference>
<proteinExistence type="inferred from homology"/>
<keyword evidence="3 6" id="KW-0479">Metal-binding</keyword>
<dbReference type="Proteomes" id="UP000298213">
    <property type="component" value="Unassembled WGS sequence"/>
</dbReference>
<feature type="binding site" evidence="6">
    <location>
        <position position="144"/>
    </location>
    <ligand>
        <name>Mg(2+)</name>
        <dbReference type="ChEBI" id="CHEBI:18420"/>
    </ligand>
</feature>
<name>A0A4Y8ZVT7_9SPHN</name>
<evidence type="ECO:0000259" key="7">
    <source>
        <dbReference type="Pfam" id="PF03328"/>
    </source>
</evidence>
<feature type="binding site" evidence="5">
    <location>
        <position position="120"/>
    </location>
    <ligand>
        <name>substrate</name>
    </ligand>
</feature>
<comment type="cofactor">
    <cofactor evidence="1">
        <name>Mg(2+)</name>
        <dbReference type="ChEBI" id="CHEBI:18420"/>
    </cofactor>
</comment>
<dbReference type="Pfam" id="PF03328">
    <property type="entry name" value="HpcH_HpaI"/>
    <property type="match status" value="1"/>
</dbReference>
<dbReference type="EMBL" id="SPDV01000001">
    <property type="protein sequence ID" value="TFI60141.1"/>
    <property type="molecule type" value="Genomic_DNA"/>
</dbReference>
<organism evidence="8 9">
    <name type="scientific">Sphingomonas parva</name>
    <dbReference type="NCBI Taxonomy" id="2555898"/>
    <lineage>
        <taxon>Bacteria</taxon>
        <taxon>Pseudomonadati</taxon>
        <taxon>Pseudomonadota</taxon>
        <taxon>Alphaproteobacteria</taxon>
        <taxon>Sphingomonadales</taxon>
        <taxon>Sphingomonadaceae</taxon>
        <taxon>Sphingomonas</taxon>
    </lineage>
</organism>
<gene>
    <name evidence="8" type="ORF">E2493_00025</name>
</gene>
<dbReference type="InterPro" id="IPR005000">
    <property type="entry name" value="Aldolase/citrate-lyase_domain"/>
</dbReference>
<feature type="binding site" evidence="5">
    <location>
        <position position="69"/>
    </location>
    <ligand>
        <name>substrate</name>
    </ligand>
</feature>
<dbReference type="InterPro" id="IPR011206">
    <property type="entry name" value="Citrate_lyase_beta/mcl1/mcl2"/>
</dbReference>
<dbReference type="InterPro" id="IPR015813">
    <property type="entry name" value="Pyrv/PenolPyrv_kinase-like_dom"/>
</dbReference>
<evidence type="ECO:0000313" key="8">
    <source>
        <dbReference type="EMBL" id="TFI60141.1"/>
    </source>
</evidence>
<keyword evidence="9" id="KW-1185">Reference proteome</keyword>
<dbReference type="SUPFAM" id="SSF51621">
    <property type="entry name" value="Phosphoenolpyruvate/pyruvate domain"/>
    <property type="match status" value="1"/>
</dbReference>
<dbReference type="OrthoDB" id="9800547at2"/>
<sequence>MAADLRLCRSLLFLPASNPRAIEKARGLAADMIFLDLEDAVKPADKASARAAAVAAAADGFGGRPVAIRVNKIGDPWHDEDIAAVSASAADVMIVPKVDSAGEVAAITGRSAKPVLAMIETAAGVLDAHRIAPHTAGLIAGTNDLAADLGIPPGAGRAGLLHALQAVVLAARAAGVAAFDGVYNRLEDQDGLAAECREGRAFGFDGKTLIHPNQIEAANRLFGPSPDELDTARRLIAAATGGAERFEGRMIESMHVEQARWLLARARAEG</sequence>
<evidence type="ECO:0000256" key="2">
    <source>
        <dbReference type="ARBA" id="ARBA00005568"/>
    </source>
</evidence>
<dbReference type="GO" id="GO:0016829">
    <property type="term" value="F:lyase activity"/>
    <property type="evidence" value="ECO:0007669"/>
    <property type="project" value="UniProtKB-KW"/>
</dbReference>
<evidence type="ECO:0000256" key="3">
    <source>
        <dbReference type="ARBA" id="ARBA00022723"/>
    </source>
</evidence>
<reference evidence="8 9" key="1">
    <citation type="submission" date="2019-03" db="EMBL/GenBank/DDBJ databases">
        <title>Genome sequence of Sphingomonas sp. 17J27-24.</title>
        <authorList>
            <person name="Kim M."/>
            <person name="Maeng S."/>
            <person name="Sathiyaraj S."/>
        </authorList>
    </citation>
    <scope>NUCLEOTIDE SEQUENCE [LARGE SCALE GENOMIC DNA]</scope>
    <source>
        <strain evidence="8 9">17J27-24</strain>
    </source>
</reference>
<dbReference type="PANTHER" id="PTHR32308:SF10">
    <property type="entry name" value="CITRATE LYASE SUBUNIT BETA"/>
    <property type="match status" value="1"/>
</dbReference>
<dbReference type="RefSeq" id="WP_135082447.1">
    <property type="nucleotide sequence ID" value="NZ_SPDV01000001.1"/>
</dbReference>
<accession>A0A4Y8ZVT7</accession>
<keyword evidence="8" id="KW-0456">Lyase</keyword>
<protein>
    <submittedName>
        <fullName evidence="8">CoA ester lyase</fullName>
    </submittedName>
</protein>
<dbReference type="AlphaFoldDB" id="A0A4Y8ZVT7"/>
<dbReference type="GO" id="GO:0006107">
    <property type="term" value="P:oxaloacetate metabolic process"/>
    <property type="evidence" value="ECO:0007669"/>
    <property type="project" value="TreeGrafter"/>
</dbReference>
<dbReference type="GO" id="GO:0000287">
    <property type="term" value="F:magnesium ion binding"/>
    <property type="evidence" value="ECO:0007669"/>
    <property type="project" value="TreeGrafter"/>
</dbReference>